<dbReference type="PANTHER" id="PTHR42858:SF1">
    <property type="entry name" value="LD15494P"/>
    <property type="match status" value="1"/>
</dbReference>
<dbReference type="EMBL" id="JALLPB020000613">
    <property type="protein sequence ID" value="KAL3807580.1"/>
    <property type="molecule type" value="Genomic_DNA"/>
</dbReference>
<dbReference type="InterPro" id="IPR015421">
    <property type="entry name" value="PyrdxlP-dep_Trfase_major"/>
</dbReference>
<organism evidence="2 3">
    <name type="scientific">Cyclostephanos tholiformis</name>
    <dbReference type="NCBI Taxonomy" id="382380"/>
    <lineage>
        <taxon>Eukaryota</taxon>
        <taxon>Sar</taxon>
        <taxon>Stramenopiles</taxon>
        <taxon>Ochrophyta</taxon>
        <taxon>Bacillariophyta</taxon>
        <taxon>Coscinodiscophyceae</taxon>
        <taxon>Thalassiosirophycidae</taxon>
        <taxon>Stephanodiscales</taxon>
        <taxon>Stephanodiscaceae</taxon>
        <taxon>Cyclostephanos</taxon>
    </lineage>
</organism>
<proteinExistence type="predicted"/>
<evidence type="ECO:0000313" key="3">
    <source>
        <dbReference type="Proteomes" id="UP001530377"/>
    </source>
</evidence>
<dbReference type="CDD" id="cd00609">
    <property type="entry name" value="AAT_like"/>
    <property type="match status" value="1"/>
</dbReference>
<feature type="domain" description="Aminotransferase class I/classII large" evidence="1">
    <location>
        <begin position="15"/>
        <end position="270"/>
    </location>
</feature>
<protein>
    <recommendedName>
        <fullName evidence="1">Aminotransferase class I/classII large domain-containing protein</fullName>
    </recommendedName>
</protein>
<comment type="caution">
    <text evidence="2">The sequence shown here is derived from an EMBL/GenBank/DDBJ whole genome shotgun (WGS) entry which is preliminary data.</text>
</comment>
<dbReference type="AlphaFoldDB" id="A0ABD3R3M8"/>
<dbReference type="Gene3D" id="3.90.1150.10">
    <property type="entry name" value="Aspartate Aminotransferase, domain 1"/>
    <property type="match status" value="1"/>
</dbReference>
<dbReference type="PANTHER" id="PTHR42858">
    <property type="entry name" value="AMINOTRANSFERASE"/>
    <property type="match status" value="1"/>
</dbReference>
<reference evidence="2 3" key="1">
    <citation type="submission" date="2024-10" db="EMBL/GenBank/DDBJ databases">
        <title>Updated reference genomes for cyclostephanoid diatoms.</title>
        <authorList>
            <person name="Roberts W.R."/>
            <person name="Alverson A.J."/>
        </authorList>
    </citation>
    <scope>NUCLEOTIDE SEQUENCE [LARGE SCALE GENOMIC DNA]</scope>
    <source>
        <strain evidence="2 3">AJA228-03</strain>
    </source>
</reference>
<dbReference type="InterPro" id="IPR004839">
    <property type="entry name" value="Aminotransferase_I/II_large"/>
</dbReference>
<gene>
    <name evidence="2" type="ORF">ACHAXA_000382</name>
</gene>
<dbReference type="InterPro" id="IPR015424">
    <property type="entry name" value="PyrdxlP-dep_Trfase"/>
</dbReference>
<keyword evidence="3" id="KW-1185">Reference proteome</keyword>
<evidence type="ECO:0000313" key="2">
    <source>
        <dbReference type="EMBL" id="KAL3807580.1"/>
    </source>
</evidence>
<dbReference type="Gene3D" id="3.40.640.10">
    <property type="entry name" value="Type I PLP-dependent aspartate aminotransferase-like (Major domain)"/>
    <property type="match status" value="1"/>
</dbReference>
<dbReference type="Pfam" id="PF00155">
    <property type="entry name" value="Aminotran_1_2"/>
    <property type="match status" value="1"/>
</dbReference>
<name>A0ABD3R3M8_9STRA</name>
<dbReference type="Proteomes" id="UP001530377">
    <property type="component" value="Unassembled WGS sequence"/>
</dbReference>
<dbReference type="InterPro" id="IPR015422">
    <property type="entry name" value="PyrdxlP-dep_Trfase_small"/>
</dbReference>
<dbReference type="SUPFAM" id="SSF53383">
    <property type="entry name" value="PLP-dependent transferases"/>
    <property type="match status" value="1"/>
</dbReference>
<evidence type="ECO:0000259" key="1">
    <source>
        <dbReference type="Pfam" id="PF00155"/>
    </source>
</evidence>
<accession>A0ABD3R3M8</accession>
<sequence>MVEVDGVFPPKIIYVIPSYQNPTGRSMTVEERERLASFAKRNDVILVADEVYHLLDWEQRMDEKSNAETDTITSRRPASLACFDALGRHDYDKAGNCSRGRRIGCCISVSSFTKIWGPGIRLGWIDAPSLIIRRLQSYGYICSQGGNGPFVGRMMTHAIESNMLDKFLDKLKHEYAKRYEMMCNILKDEPRIAVLTKDYPGNRRGGYFIWIEFPPVVNSDKFLRYSTENYGLKFMAGGRCDPFNEASPSGEYIRSCARLCFADIDLEELAPATFTFLEAFRSFMILIE</sequence>